<dbReference type="InterPro" id="IPR013784">
    <property type="entry name" value="Carb-bd-like_fold"/>
</dbReference>
<dbReference type="EMBL" id="QFLI01000004">
    <property type="protein sequence ID" value="PXY01119.1"/>
    <property type="molecule type" value="Genomic_DNA"/>
</dbReference>
<dbReference type="Gene3D" id="2.60.40.1120">
    <property type="entry name" value="Carboxypeptidase-like, regulatory domain"/>
    <property type="match status" value="1"/>
</dbReference>
<dbReference type="GO" id="GO:0030246">
    <property type="term" value="F:carbohydrate binding"/>
    <property type="evidence" value="ECO:0007669"/>
    <property type="project" value="InterPro"/>
</dbReference>
<name>A0A2V3ZXE6_9BACT</name>
<dbReference type="OrthoDB" id="1114198at2"/>
<comment type="caution">
    <text evidence="1">The sequence shown here is derived from an EMBL/GenBank/DDBJ whole genome shotgun (WGS) entry which is preliminary data.</text>
</comment>
<reference evidence="1 2" key="1">
    <citation type="submission" date="2018-05" db="EMBL/GenBank/DDBJ databases">
        <title>Marinifilum breve JC075T sp. nov., a marine bacterium isolated from Yongle Blue Hole in the South China Sea.</title>
        <authorList>
            <person name="Fu T."/>
        </authorList>
    </citation>
    <scope>NUCLEOTIDE SEQUENCE [LARGE SCALE GENOMIC DNA]</scope>
    <source>
        <strain evidence="1 2">JC075</strain>
    </source>
</reference>
<accession>A0A2V3ZXE6</accession>
<evidence type="ECO:0000313" key="2">
    <source>
        <dbReference type="Proteomes" id="UP000248079"/>
    </source>
</evidence>
<dbReference type="Proteomes" id="UP000248079">
    <property type="component" value="Unassembled WGS sequence"/>
</dbReference>
<organism evidence="1 2">
    <name type="scientific">Marinifilum breve</name>
    <dbReference type="NCBI Taxonomy" id="2184082"/>
    <lineage>
        <taxon>Bacteria</taxon>
        <taxon>Pseudomonadati</taxon>
        <taxon>Bacteroidota</taxon>
        <taxon>Bacteroidia</taxon>
        <taxon>Marinilabiliales</taxon>
        <taxon>Marinifilaceae</taxon>
    </lineage>
</organism>
<proteinExistence type="predicted"/>
<protein>
    <recommendedName>
        <fullName evidence="3">Carboxypeptidase regulatory-like domain-containing protein</fullName>
    </recommendedName>
</protein>
<dbReference type="AlphaFoldDB" id="A0A2V3ZXE6"/>
<evidence type="ECO:0008006" key="3">
    <source>
        <dbReference type="Google" id="ProtNLM"/>
    </source>
</evidence>
<gene>
    <name evidence="1" type="ORF">DF185_10740</name>
</gene>
<keyword evidence="2" id="KW-1185">Reference proteome</keyword>
<dbReference type="RefSeq" id="WP_110360750.1">
    <property type="nucleotide sequence ID" value="NZ_QFLI01000004.1"/>
</dbReference>
<evidence type="ECO:0000313" key="1">
    <source>
        <dbReference type="EMBL" id="PXY01119.1"/>
    </source>
</evidence>
<dbReference type="SUPFAM" id="SSF49452">
    <property type="entry name" value="Starch-binding domain-like"/>
    <property type="match status" value="1"/>
</dbReference>
<sequence length="309" mass="35479">MNNNEKVIFEQLIRLIAFKNENEEELKLVPLLWAMLEDAVAYHTDIALKVKEEEKTSKVLTQNKEDIFNDLILDTANAEGMLSSYGNYKKFVPFQKIEHCKKSELIRTKDEDILTNVDKMITVMKDAPAERAEAGITDERLAALEAKHAAALDILFGPEEFRLRQKDLNKKIDAELKAFKRLLCDSIKPNMHSNFADANPDLYNAFRNAIHTDALPKKTKVITGSFKNEKGEPVSDVWIQLDEEKPVKKGGKKGQFYFYNVAAGQHSLQFTKESYKQEKRVFMLEADHCMHFDITFILEEVQVESETEA</sequence>